<evidence type="ECO:0000313" key="8">
    <source>
        <dbReference type="EMBL" id="OBA27910.1"/>
    </source>
</evidence>
<gene>
    <name evidence="8" type="ORF">HANVADRAFT_22524</name>
</gene>
<dbReference type="Pfam" id="PF17862">
    <property type="entry name" value="AAA_lid_3"/>
    <property type="match status" value="1"/>
</dbReference>
<dbReference type="GO" id="GO:0016887">
    <property type="term" value="F:ATP hydrolysis activity"/>
    <property type="evidence" value="ECO:0007669"/>
    <property type="project" value="InterPro"/>
</dbReference>
<dbReference type="GO" id="GO:0042393">
    <property type="term" value="F:histone binding"/>
    <property type="evidence" value="ECO:0007669"/>
    <property type="project" value="TreeGrafter"/>
</dbReference>
<dbReference type="InterPro" id="IPR036427">
    <property type="entry name" value="Bromodomain-like_sf"/>
</dbReference>
<dbReference type="InterPro" id="IPR027417">
    <property type="entry name" value="P-loop_NTPase"/>
</dbReference>
<dbReference type="OrthoDB" id="5421at2759"/>
<dbReference type="AlphaFoldDB" id="A0A1B7TGP5"/>
<dbReference type="Pfam" id="PF00439">
    <property type="entry name" value="Bromodomain"/>
    <property type="match status" value="1"/>
</dbReference>
<dbReference type="FunFam" id="3.40.50.300:FF:000061">
    <property type="entry name" value="ATPase family, AAA domain-containing 2"/>
    <property type="match status" value="1"/>
</dbReference>
<keyword evidence="2" id="KW-0547">Nucleotide-binding</keyword>
<dbReference type="Gene3D" id="1.20.920.10">
    <property type="entry name" value="Bromodomain-like"/>
    <property type="match status" value="1"/>
</dbReference>
<protein>
    <submittedName>
        <fullName evidence="8">AAA-domain-containing protein</fullName>
    </submittedName>
</protein>
<feature type="region of interest" description="Disordered" evidence="6">
    <location>
        <begin position="194"/>
        <end position="225"/>
    </location>
</feature>
<dbReference type="GO" id="GO:0005524">
    <property type="term" value="F:ATP binding"/>
    <property type="evidence" value="ECO:0007669"/>
    <property type="project" value="UniProtKB-KW"/>
</dbReference>
<feature type="domain" description="Bromo" evidence="7">
    <location>
        <begin position="908"/>
        <end position="982"/>
    </location>
</feature>
<dbReference type="GO" id="GO:0006337">
    <property type="term" value="P:nucleosome disassembly"/>
    <property type="evidence" value="ECO:0007669"/>
    <property type="project" value="TreeGrafter"/>
</dbReference>
<evidence type="ECO:0000256" key="1">
    <source>
        <dbReference type="ARBA" id="ARBA00006914"/>
    </source>
</evidence>
<dbReference type="InterPro" id="IPR003960">
    <property type="entry name" value="ATPase_AAA_CS"/>
</dbReference>
<dbReference type="SUPFAM" id="SSF47370">
    <property type="entry name" value="Bromodomain"/>
    <property type="match status" value="1"/>
</dbReference>
<dbReference type="InterPro" id="IPR003959">
    <property type="entry name" value="ATPase_AAA_core"/>
</dbReference>
<keyword evidence="9" id="KW-1185">Reference proteome</keyword>
<evidence type="ECO:0000256" key="6">
    <source>
        <dbReference type="SAM" id="MobiDB-lite"/>
    </source>
</evidence>
<dbReference type="PROSITE" id="PS00674">
    <property type="entry name" value="AAA"/>
    <property type="match status" value="1"/>
</dbReference>
<evidence type="ECO:0000313" key="9">
    <source>
        <dbReference type="Proteomes" id="UP000092321"/>
    </source>
</evidence>
<dbReference type="SMART" id="SM00382">
    <property type="entry name" value="AAA"/>
    <property type="match status" value="1"/>
</dbReference>
<evidence type="ECO:0000256" key="3">
    <source>
        <dbReference type="ARBA" id="ARBA00022840"/>
    </source>
</evidence>
<dbReference type="PANTHER" id="PTHR23069">
    <property type="entry name" value="AAA DOMAIN-CONTAINING"/>
    <property type="match status" value="1"/>
</dbReference>
<organism evidence="8 9">
    <name type="scientific">Hanseniaspora valbyensis NRRL Y-1626</name>
    <dbReference type="NCBI Taxonomy" id="766949"/>
    <lineage>
        <taxon>Eukaryota</taxon>
        <taxon>Fungi</taxon>
        <taxon>Dikarya</taxon>
        <taxon>Ascomycota</taxon>
        <taxon>Saccharomycotina</taxon>
        <taxon>Saccharomycetes</taxon>
        <taxon>Saccharomycodales</taxon>
        <taxon>Saccharomycodaceae</taxon>
        <taxon>Hanseniaspora</taxon>
    </lineage>
</organism>
<dbReference type="PROSITE" id="PS50014">
    <property type="entry name" value="BROMODOMAIN_2"/>
    <property type="match status" value="1"/>
</dbReference>
<dbReference type="SUPFAM" id="SSF52540">
    <property type="entry name" value="P-loop containing nucleoside triphosphate hydrolases"/>
    <property type="match status" value="1"/>
</dbReference>
<feature type="region of interest" description="Disordered" evidence="6">
    <location>
        <begin position="275"/>
        <end position="317"/>
    </location>
</feature>
<dbReference type="GO" id="GO:0003682">
    <property type="term" value="F:chromatin binding"/>
    <property type="evidence" value="ECO:0007669"/>
    <property type="project" value="TreeGrafter"/>
</dbReference>
<evidence type="ECO:0000256" key="2">
    <source>
        <dbReference type="ARBA" id="ARBA00022741"/>
    </source>
</evidence>
<evidence type="ECO:0000259" key="7">
    <source>
        <dbReference type="PROSITE" id="PS50014"/>
    </source>
</evidence>
<name>A0A1B7TGP5_9ASCO</name>
<dbReference type="Proteomes" id="UP000092321">
    <property type="component" value="Unassembled WGS sequence"/>
</dbReference>
<dbReference type="EMBL" id="LXPE01000006">
    <property type="protein sequence ID" value="OBA27910.1"/>
    <property type="molecule type" value="Genomic_DNA"/>
</dbReference>
<evidence type="ECO:0000256" key="4">
    <source>
        <dbReference type="ARBA" id="ARBA00023117"/>
    </source>
</evidence>
<comment type="similarity">
    <text evidence="1">Belongs to the AAA ATPase family.</text>
</comment>
<dbReference type="GO" id="GO:0045815">
    <property type="term" value="P:transcription initiation-coupled chromatin remodeling"/>
    <property type="evidence" value="ECO:0007669"/>
    <property type="project" value="TreeGrafter"/>
</dbReference>
<keyword evidence="4 5" id="KW-0103">Bromodomain</keyword>
<dbReference type="GO" id="GO:0005634">
    <property type="term" value="C:nucleus"/>
    <property type="evidence" value="ECO:0007669"/>
    <property type="project" value="TreeGrafter"/>
</dbReference>
<feature type="region of interest" description="Disordered" evidence="6">
    <location>
        <begin position="98"/>
        <end position="118"/>
    </location>
</feature>
<keyword evidence="3" id="KW-0067">ATP-binding</keyword>
<dbReference type="InterPro" id="IPR041569">
    <property type="entry name" value="AAA_lid_3"/>
</dbReference>
<dbReference type="Gene3D" id="1.10.8.60">
    <property type="match status" value="1"/>
</dbReference>
<comment type="caution">
    <text evidence="8">The sequence shown here is derived from an EMBL/GenBank/DDBJ whole genome shotgun (WGS) entry which is preliminary data.</text>
</comment>
<dbReference type="PANTHER" id="PTHR23069:SF0">
    <property type="entry name" value="TAT-BINDING HOMOLOG 7"/>
    <property type="match status" value="1"/>
</dbReference>
<dbReference type="InterPro" id="IPR001487">
    <property type="entry name" value="Bromodomain"/>
</dbReference>
<feature type="compositionally biased region" description="Polar residues" evidence="6">
    <location>
        <begin position="36"/>
        <end position="49"/>
    </location>
</feature>
<dbReference type="Gene3D" id="3.40.50.300">
    <property type="entry name" value="P-loop containing nucleotide triphosphate hydrolases"/>
    <property type="match status" value="1"/>
</dbReference>
<feature type="region of interest" description="Disordered" evidence="6">
    <location>
        <begin position="1031"/>
        <end position="1063"/>
    </location>
</feature>
<evidence type="ECO:0000256" key="5">
    <source>
        <dbReference type="PROSITE-ProRule" id="PRU00035"/>
    </source>
</evidence>
<reference evidence="9" key="1">
    <citation type="journal article" date="2016" name="Proc. Natl. Acad. Sci. U.S.A.">
        <title>Comparative genomics of biotechnologically important yeasts.</title>
        <authorList>
            <person name="Riley R."/>
            <person name="Haridas S."/>
            <person name="Wolfe K.H."/>
            <person name="Lopes M.R."/>
            <person name="Hittinger C.T."/>
            <person name="Goeker M."/>
            <person name="Salamov A.A."/>
            <person name="Wisecaver J.H."/>
            <person name="Long T.M."/>
            <person name="Calvey C.H."/>
            <person name="Aerts A.L."/>
            <person name="Barry K.W."/>
            <person name="Choi C."/>
            <person name="Clum A."/>
            <person name="Coughlan A.Y."/>
            <person name="Deshpande S."/>
            <person name="Douglass A.P."/>
            <person name="Hanson S.J."/>
            <person name="Klenk H.-P."/>
            <person name="LaButti K.M."/>
            <person name="Lapidus A."/>
            <person name="Lindquist E.A."/>
            <person name="Lipzen A.M."/>
            <person name="Meier-Kolthoff J.P."/>
            <person name="Ohm R.A."/>
            <person name="Otillar R.P."/>
            <person name="Pangilinan J.L."/>
            <person name="Peng Y."/>
            <person name="Rokas A."/>
            <person name="Rosa C.A."/>
            <person name="Scheuner C."/>
            <person name="Sibirny A.A."/>
            <person name="Slot J.C."/>
            <person name="Stielow J.B."/>
            <person name="Sun H."/>
            <person name="Kurtzman C.P."/>
            <person name="Blackwell M."/>
            <person name="Grigoriev I.V."/>
            <person name="Jeffries T.W."/>
        </authorList>
    </citation>
    <scope>NUCLEOTIDE SEQUENCE [LARGE SCALE GENOMIC DNA]</scope>
    <source>
        <strain evidence="9">NRRL Y-1626</strain>
    </source>
</reference>
<sequence length="1184" mass="135879">NMRHSSRRSIFTDDDVNNESLDYSHNDLDDFDNNMPVDTTTNTGNPIDTSQEHFDEAEEDENVKFRLRTRQPVNYKSTKYIDDDEDEEEDQIDFKKERRGRPRVNKTNQEENEEVNNSRTRTLRNFIDDEEEMDEDEQDSLIGDLHDLAEENEAFTSPKRHLRERATRVNYELPHPDSDINVFNKFNKHLEDEEGAERDGSLFNSTEKPRVGRRRNGAKSNSHVFNSDDYPLKRLYQTSGPFGGNNTISLINKFDHNVLKTKIIKADLNQPLLLPPDRSKNKNHNFTPTLKGMESDSSSSSSDEHINADTDPIQIPKETSFDNIGGLDNYITQLKEMIMLPLLYPELYTNFNIQPPRGVLFHGPPGTGKTLMARALAAQSSKDSNTKITFYMRKGSDILSKWVGEAERQLRLLFEQAASTQPSIIFFDELDGLAPVRSSKQEQIHSSIVSTLLALMDGMDSRGQVVVIGATNRPDSLDPALRRGGRFDREFYFGLPGKEARLKILQIHTKGWKNLDQDILEEVADLSNGFGGADLKQLCVEAALGAVMRTYPQIYSTSKDVAKLKTGGKYQVDVNKVFVTSGDFNRALEKINPSSTRQGGASSYEKLPIVLEPLLKKQEQDAIAKFDDIFPILEKEKKSSSLIDHYLDNEIKNTSFKEFQFMKNLSNSRFNKPFLFIKGHGSEYISSSLLHRMDNVNIQSLDLSYLHSDLGKSIDSAIVTSFNEAKRRQPSILFIPNAELWSETIIQNLPTFETLLQTIKFEDKILVLFSGEEIPINLKHLFKNVRNIINIKAPVKSQLEEYFEKNLKEFLISPASRFENAKKRINPLPPLPVVETNVNVPSTEENNEETVNKKVDSLLPLRTYLDAYKRSDMKLKNKLKVKLAGLMDLLKIRYKKFKKPLVDDECLLSLFETSPFHTPVYQLENNYVKDTTTNTLFTNMDLDTIEERLWNGFYSEPKQFFKDILLIYDDAIVSKVRERIISASEMVANSDVFIDEMLLPNELYLTQEWKNGKKRDDLREKLKIVDGIDVYSPEEEENEEKDEEEDVIINDEEAEEKEEVNIEEKDQPNFASYTANVDAEKNHHQMENTEETQLASSKPIEKIPETLTTIVEPLEPQVVEEENVTIDMNKLNNCISQLITLAETMSIDDLQHLVSDIINFLWPFRVDNDKQIALTKLQEYIDNI</sequence>
<proteinExistence type="inferred from homology"/>
<dbReference type="InterPro" id="IPR045199">
    <property type="entry name" value="ATAD2-like"/>
</dbReference>
<accession>A0A1B7TGP5</accession>
<feature type="region of interest" description="Disordered" evidence="6">
    <location>
        <begin position="1"/>
        <end position="61"/>
    </location>
</feature>
<dbReference type="Pfam" id="PF00004">
    <property type="entry name" value="AAA"/>
    <property type="match status" value="1"/>
</dbReference>
<feature type="non-terminal residue" evidence="8">
    <location>
        <position position="1"/>
    </location>
</feature>
<feature type="compositionally biased region" description="Acidic residues" evidence="6">
    <location>
        <begin position="1032"/>
        <end position="1058"/>
    </location>
</feature>
<dbReference type="InterPro" id="IPR003593">
    <property type="entry name" value="AAA+_ATPase"/>
</dbReference>
<dbReference type="GO" id="GO:0006334">
    <property type="term" value="P:nucleosome assembly"/>
    <property type="evidence" value="ECO:0007669"/>
    <property type="project" value="TreeGrafter"/>
</dbReference>